<sequence>MASNYLEALSTIVYIVVCVLSSLKVELFPSTETYLRPSQPSRTIFASIVDLLYTLHPLLSMSPTDDYTVGWICAFEPEYVAAQLCLDVIHPKLDFHPSPHDTNTYTLGKISNHNVVIACLPDGSYGTSSAANVANNMLRSFSNVRIGLMVGIGGGAPTADHDIRLGDIVVGVPRGTMGGVFQYDFGKRIQEQDFQETGFLNRPPTALLTAVMQLKTKHRLKRGSLEMALDLILENQDEELREGLERPDASTDILYQSDFVHPRNEKSDCSETCGIDPVNVVSRPERTRRPRSPAVHYGLIASANQLMKDAVQRDKFARLRGVLCFETEAAGLMNNFPCLVIRGICHYSDSHKHKLWQDYAALAAAVYAKDLLAEISPTKVQAEKKLSELVENGKPWLVLWCLSETVKATGEAVISLIESTVVKNKDNKILDWLTPTRDSSQYSDLLKLRQRGTC</sequence>
<dbReference type="GO" id="GO:0003824">
    <property type="term" value="F:catalytic activity"/>
    <property type="evidence" value="ECO:0007669"/>
    <property type="project" value="InterPro"/>
</dbReference>
<dbReference type="STRING" id="43265.A0A545WCY1"/>
<evidence type="ECO:0000313" key="1">
    <source>
        <dbReference type="EMBL" id="TQW00652.1"/>
    </source>
</evidence>
<comment type="caution">
    <text evidence="1">The sequence shown here is derived from an EMBL/GenBank/DDBJ whole genome shotgun (WGS) entry which is preliminary data.</text>
</comment>
<reference evidence="1 2" key="1">
    <citation type="journal article" date="2019" name="Appl. Microbiol. Biotechnol.">
        <title>Genome sequence of Isaria javanica and comparative genome analysis insights into family S53 peptidase evolution in fungal entomopathogens.</title>
        <authorList>
            <person name="Lin R."/>
            <person name="Zhang X."/>
            <person name="Xin B."/>
            <person name="Zou M."/>
            <person name="Gao Y."/>
            <person name="Qin F."/>
            <person name="Hu Q."/>
            <person name="Xie B."/>
            <person name="Cheng X."/>
        </authorList>
    </citation>
    <scope>NUCLEOTIDE SEQUENCE [LARGE SCALE GENOMIC DNA]</scope>
    <source>
        <strain evidence="1 2">IJ1G</strain>
    </source>
</reference>
<name>A0A545WCY1_9HYPO</name>
<protein>
    <submittedName>
        <fullName evidence="1">Vps9-ankyrin repeat-containing protein</fullName>
    </submittedName>
</protein>
<dbReference type="Proteomes" id="UP000315783">
    <property type="component" value="Unassembled WGS sequence"/>
</dbReference>
<dbReference type="InterPro" id="IPR035994">
    <property type="entry name" value="Nucleoside_phosphorylase_sf"/>
</dbReference>
<dbReference type="AlphaFoldDB" id="A0A545WCY1"/>
<evidence type="ECO:0000313" key="2">
    <source>
        <dbReference type="Proteomes" id="UP000315783"/>
    </source>
</evidence>
<dbReference type="EMBL" id="SPUK01000001">
    <property type="protein sequence ID" value="TQW00652.1"/>
    <property type="molecule type" value="Genomic_DNA"/>
</dbReference>
<dbReference type="SUPFAM" id="SSF53167">
    <property type="entry name" value="Purine and uridine phosphorylases"/>
    <property type="match status" value="1"/>
</dbReference>
<dbReference type="PANTHER" id="PTHR46082:SF11">
    <property type="entry name" value="AAA+ ATPASE DOMAIN-CONTAINING PROTEIN-RELATED"/>
    <property type="match status" value="1"/>
</dbReference>
<dbReference type="Gene3D" id="3.40.50.1580">
    <property type="entry name" value="Nucleoside phosphorylase domain"/>
    <property type="match status" value="1"/>
</dbReference>
<proteinExistence type="predicted"/>
<gene>
    <name evidence="1" type="ORF">IF1G_00583</name>
</gene>
<organism evidence="1 2">
    <name type="scientific">Cordyceps javanica</name>
    <dbReference type="NCBI Taxonomy" id="43265"/>
    <lineage>
        <taxon>Eukaryota</taxon>
        <taxon>Fungi</taxon>
        <taxon>Dikarya</taxon>
        <taxon>Ascomycota</taxon>
        <taxon>Pezizomycotina</taxon>
        <taxon>Sordariomycetes</taxon>
        <taxon>Hypocreomycetidae</taxon>
        <taxon>Hypocreales</taxon>
        <taxon>Cordycipitaceae</taxon>
        <taxon>Cordyceps</taxon>
    </lineage>
</organism>
<keyword evidence="2" id="KW-1185">Reference proteome</keyword>
<dbReference type="PANTHER" id="PTHR46082">
    <property type="entry name" value="ATP/GTP-BINDING PROTEIN-RELATED"/>
    <property type="match status" value="1"/>
</dbReference>
<accession>A0A545WCY1</accession>
<dbReference type="InterPro" id="IPR053137">
    <property type="entry name" value="NLR-like"/>
</dbReference>
<dbReference type="OrthoDB" id="4961234at2759"/>
<dbReference type="GO" id="GO:0009116">
    <property type="term" value="P:nucleoside metabolic process"/>
    <property type="evidence" value="ECO:0007669"/>
    <property type="project" value="InterPro"/>
</dbReference>